<gene>
    <name evidence="1" type="ORF">HMPREF9193_00744</name>
</gene>
<accession>A0ABN0P003</accession>
<organism evidence="1 2">
    <name type="scientific">Treponema lecithinolyticum ATCC 700332</name>
    <dbReference type="NCBI Taxonomy" id="1321815"/>
    <lineage>
        <taxon>Bacteria</taxon>
        <taxon>Pseudomonadati</taxon>
        <taxon>Spirochaetota</taxon>
        <taxon>Spirochaetia</taxon>
        <taxon>Spirochaetales</taxon>
        <taxon>Treponemataceae</taxon>
        <taxon>Treponema</taxon>
    </lineage>
</organism>
<name>A0ABN0P003_TRELE</name>
<evidence type="ECO:0000313" key="1">
    <source>
        <dbReference type="EMBL" id="ERJ93655.1"/>
    </source>
</evidence>
<keyword evidence="2" id="KW-1185">Reference proteome</keyword>
<dbReference type="Proteomes" id="UP000016649">
    <property type="component" value="Unassembled WGS sequence"/>
</dbReference>
<dbReference type="EMBL" id="AWVH01000023">
    <property type="protein sequence ID" value="ERJ93655.1"/>
    <property type="molecule type" value="Genomic_DNA"/>
</dbReference>
<evidence type="ECO:0000313" key="2">
    <source>
        <dbReference type="Proteomes" id="UP000016649"/>
    </source>
</evidence>
<reference evidence="1 2" key="1">
    <citation type="submission" date="2013-08" db="EMBL/GenBank/DDBJ databases">
        <authorList>
            <person name="Weinstock G."/>
            <person name="Sodergren E."/>
            <person name="Wylie T."/>
            <person name="Fulton L."/>
            <person name="Fulton R."/>
            <person name="Fronick C."/>
            <person name="O'Laughlin M."/>
            <person name="Godfrey J."/>
            <person name="Miner T."/>
            <person name="Herter B."/>
            <person name="Appelbaum E."/>
            <person name="Cordes M."/>
            <person name="Lek S."/>
            <person name="Wollam A."/>
            <person name="Pepin K.H."/>
            <person name="Palsikar V.B."/>
            <person name="Mitreva M."/>
            <person name="Wilson R.K."/>
        </authorList>
    </citation>
    <scope>NUCLEOTIDE SEQUENCE [LARGE SCALE GENOMIC DNA]</scope>
    <source>
        <strain evidence="1 2">ATCC 700332</strain>
    </source>
</reference>
<comment type="caution">
    <text evidence="1">The sequence shown here is derived from an EMBL/GenBank/DDBJ whole genome shotgun (WGS) entry which is preliminary data.</text>
</comment>
<evidence type="ECO:0008006" key="3">
    <source>
        <dbReference type="Google" id="ProtNLM"/>
    </source>
</evidence>
<proteinExistence type="predicted"/>
<dbReference type="RefSeq" id="WP_021686968.1">
    <property type="nucleotide sequence ID" value="NZ_KI260564.1"/>
</dbReference>
<sequence length="370" mass="40331">MIKKTDIPLRAIQFIIFAILLCTAIAGSIRQAKGKNTAEVQSALLNPKYTAAVTQIQLQQESDNLRLTLKRSDEGFWTGTLRVLQSASVAAESTASTVTGTPAIPDSTPTVLAVSAEPGTPAPGADLIFPADTLKIQNLLAEYGKVRSMYIISDNLRRYFFPDKTLSLTFSGKTSALHTQKNFSELYFASAHSPCIVHSAQGTSVYRTDDELCGFLSLHPASWLDPKLFCDFILNGKTEADVQKIQYTQFQGAKVRVQKILASGDSGFDQTVHELLSAQSLKIGLNETAADDASNITQQSAAVFENRSAIKITLFFNASHTAAVFLYPIPTAQDVNSAAEYTVIPADRRLSYSLRISAASFERMCVPFIR</sequence>
<protein>
    <recommendedName>
        <fullName evidence="3">DUF4340 domain-containing protein</fullName>
    </recommendedName>
</protein>